<keyword evidence="1" id="KW-0378">Hydrolase</keyword>
<dbReference type="EMBL" id="JASNRB020000013">
    <property type="protein sequence ID" value="MFJ1470053.1"/>
    <property type="molecule type" value="Genomic_DNA"/>
</dbReference>
<evidence type="ECO:0000313" key="1">
    <source>
        <dbReference type="EMBL" id="MFJ1470053.1"/>
    </source>
</evidence>
<keyword evidence="2" id="KW-1185">Reference proteome</keyword>
<reference evidence="1" key="1">
    <citation type="submission" date="2024-11" db="EMBL/GenBank/DDBJ databases">
        <title>Description of Massilia orientalis sp. nov., isolated from rhizosphere soil of Ageratina adenophora.</title>
        <authorList>
            <person name="Wang Y."/>
        </authorList>
    </citation>
    <scope>NUCLEOTIDE SEQUENCE</scope>
    <source>
        <strain evidence="1">YIM B02787</strain>
    </source>
</reference>
<sequence>MIDTETTGTNVRTDRVISFGHVRLIDGKVAEKVEWFFNPGDVEIHPDALRVHGITAEFLADKPPIKGYLAQIIELMVEAIVCGHNVKFDMDMLNAELARHRFPPLEKFIAGVFDTMKESRERWPGKPASLDALCARVGLSTAHREKHGALTDALLCAEAMQAMFREQRSFLELFADTAAASALDEGAAEMPSVLVLPASADELAAHTSYLAGMSGDAPIWHRYTAAAAVDPDEELDEQEERSGALTPC</sequence>
<protein>
    <submittedName>
        <fullName evidence="1">Exonuclease domain-containing protein</fullName>
    </submittedName>
</protein>
<name>A0ACC7MEY3_9BURK</name>
<keyword evidence="1" id="KW-0540">Nuclease</keyword>
<organism evidence="1 2">
    <name type="scientific">Massilia orientalis</name>
    <dbReference type="NCBI Taxonomy" id="3050128"/>
    <lineage>
        <taxon>Bacteria</taxon>
        <taxon>Pseudomonadati</taxon>
        <taxon>Pseudomonadota</taxon>
        <taxon>Betaproteobacteria</taxon>
        <taxon>Burkholderiales</taxon>
        <taxon>Oxalobacteraceae</taxon>
        <taxon>Telluria group</taxon>
        <taxon>Massilia</taxon>
    </lineage>
</organism>
<keyword evidence="1" id="KW-0269">Exonuclease</keyword>
<dbReference type="Proteomes" id="UP001168096">
    <property type="component" value="Unassembled WGS sequence"/>
</dbReference>
<proteinExistence type="predicted"/>
<accession>A0ACC7MEY3</accession>
<evidence type="ECO:0000313" key="2">
    <source>
        <dbReference type="Proteomes" id="UP001168096"/>
    </source>
</evidence>
<comment type="caution">
    <text evidence="1">The sequence shown here is derived from an EMBL/GenBank/DDBJ whole genome shotgun (WGS) entry which is preliminary data.</text>
</comment>
<gene>
    <name evidence="1" type="ORF">QPK29_020260</name>
</gene>